<dbReference type="GO" id="GO:0004252">
    <property type="term" value="F:serine-type endopeptidase activity"/>
    <property type="evidence" value="ECO:0007669"/>
    <property type="project" value="UniProtKB-UniRule"/>
</dbReference>
<evidence type="ECO:0000256" key="1">
    <source>
        <dbReference type="ARBA" id="ARBA00004613"/>
    </source>
</evidence>
<evidence type="ECO:0000256" key="8">
    <source>
        <dbReference type="ARBA" id="ARBA00023180"/>
    </source>
</evidence>
<evidence type="ECO:0000259" key="15">
    <source>
        <dbReference type="Pfam" id="PF05922"/>
    </source>
</evidence>
<feature type="active site" description="Charge relay system" evidence="9 10">
    <location>
        <position position="139"/>
    </location>
</feature>
<evidence type="ECO:0000256" key="6">
    <source>
        <dbReference type="ARBA" id="ARBA00022801"/>
    </source>
</evidence>
<evidence type="ECO:0000259" key="13">
    <source>
        <dbReference type="Pfam" id="PF00082"/>
    </source>
</evidence>
<dbReference type="SUPFAM" id="SSF52743">
    <property type="entry name" value="Subtilisin-like"/>
    <property type="match status" value="1"/>
</dbReference>
<dbReference type="PRINTS" id="PR00723">
    <property type="entry name" value="SUBTILISIN"/>
</dbReference>
<feature type="active site" description="Charge relay system" evidence="9 10">
    <location>
        <position position="544"/>
    </location>
</feature>
<dbReference type="Gene3D" id="3.50.30.30">
    <property type="match status" value="1"/>
</dbReference>
<dbReference type="Pfam" id="PF05922">
    <property type="entry name" value="Inhibitor_I9"/>
    <property type="match status" value="1"/>
</dbReference>
<dbReference type="InterPro" id="IPR023828">
    <property type="entry name" value="Peptidase_S8_Ser-AS"/>
</dbReference>
<dbReference type="FunFam" id="3.30.70.80:FF:000003">
    <property type="entry name" value="Subtilisin-like protease SBT1.9"/>
    <property type="match status" value="1"/>
</dbReference>
<dbReference type="Gene3D" id="3.30.70.80">
    <property type="entry name" value="Peptidase S8 propeptide/proteinase inhibitor I9"/>
    <property type="match status" value="1"/>
</dbReference>
<evidence type="ECO:0000256" key="9">
    <source>
        <dbReference type="PIRSR" id="PIRSR615500-1"/>
    </source>
</evidence>
<dbReference type="Proteomes" id="UP001153555">
    <property type="component" value="Unassembled WGS sequence"/>
</dbReference>
<comment type="subcellular location">
    <subcellularLocation>
        <location evidence="1">Secreted</location>
    </subcellularLocation>
</comment>
<feature type="domain" description="Inhibitor I9" evidence="15">
    <location>
        <begin position="32"/>
        <end position="107"/>
    </location>
</feature>
<organism evidence="17 18">
    <name type="scientific">Striga hermonthica</name>
    <name type="common">Purple witchweed</name>
    <name type="synonym">Buchnera hermonthica</name>
    <dbReference type="NCBI Taxonomy" id="68872"/>
    <lineage>
        <taxon>Eukaryota</taxon>
        <taxon>Viridiplantae</taxon>
        <taxon>Streptophyta</taxon>
        <taxon>Embryophyta</taxon>
        <taxon>Tracheophyta</taxon>
        <taxon>Spermatophyta</taxon>
        <taxon>Magnoliopsida</taxon>
        <taxon>eudicotyledons</taxon>
        <taxon>Gunneridae</taxon>
        <taxon>Pentapetalae</taxon>
        <taxon>asterids</taxon>
        <taxon>lamiids</taxon>
        <taxon>Lamiales</taxon>
        <taxon>Orobanchaceae</taxon>
        <taxon>Buchnereae</taxon>
        <taxon>Striga</taxon>
    </lineage>
</organism>
<feature type="active site" description="Charge relay system" evidence="9 10">
    <location>
        <position position="213"/>
    </location>
</feature>
<dbReference type="EMBL" id="CACSLK010034050">
    <property type="protein sequence ID" value="CAA0841021.1"/>
    <property type="molecule type" value="Genomic_DNA"/>
</dbReference>
<evidence type="ECO:0000256" key="3">
    <source>
        <dbReference type="ARBA" id="ARBA00022525"/>
    </source>
</evidence>
<feature type="compositionally biased region" description="Low complexity" evidence="11">
    <location>
        <begin position="810"/>
        <end position="826"/>
    </location>
</feature>
<dbReference type="Pfam" id="PF02225">
    <property type="entry name" value="PA"/>
    <property type="match status" value="1"/>
</dbReference>
<reference evidence="17" key="1">
    <citation type="submission" date="2019-12" db="EMBL/GenBank/DDBJ databases">
        <authorList>
            <person name="Scholes J."/>
        </authorList>
    </citation>
    <scope>NUCLEOTIDE SEQUENCE</scope>
</reference>
<proteinExistence type="inferred from homology"/>
<keyword evidence="8" id="KW-0325">Glycoprotein</keyword>
<dbReference type="InterPro" id="IPR037045">
    <property type="entry name" value="S8pro/Inhibitor_I9_sf"/>
</dbReference>
<dbReference type="OrthoDB" id="206201at2759"/>
<dbReference type="InterPro" id="IPR000209">
    <property type="entry name" value="Peptidase_S8/S53_dom"/>
</dbReference>
<feature type="domain" description="PA" evidence="14">
    <location>
        <begin position="388"/>
        <end position="459"/>
    </location>
</feature>
<dbReference type="InterPro" id="IPR015500">
    <property type="entry name" value="Peptidase_S8_subtilisin-rel"/>
</dbReference>
<dbReference type="CDD" id="cd02120">
    <property type="entry name" value="PA_subtilisin_like"/>
    <property type="match status" value="1"/>
</dbReference>
<keyword evidence="5 12" id="KW-0732">Signal</keyword>
<dbReference type="InterPro" id="IPR010259">
    <property type="entry name" value="S8pro/Inhibitor_I9"/>
</dbReference>
<dbReference type="InterPro" id="IPR034197">
    <property type="entry name" value="Peptidases_S8_3"/>
</dbReference>
<feature type="chain" id="PRO_5040170971" evidence="12">
    <location>
        <begin position="29"/>
        <end position="906"/>
    </location>
</feature>
<keyword evidence="6 10" id="KW-0378">Hydrolase</keyword>
<evidence type="ECO:0000259" key="14">
    <source>
        <dbReference type="Pfam" id="PF02225"/>
    </source>
</evidence>
<dbReference type="GO" id="GO:0005576">
    <property type="term" value="C:extracellular region"/>
    <property type="evidence" value="ECO:0007669"/>
    <property type="project" value="UniProtKB-SubCell"/>
</dbReference>
<comment type="caution">
    <text evidence="17">The sequence shown here is derived from an EMBL/GenBank/DDBJ whole genome shotgun (WGS) entry which is preliminary data.</text>
</comment>
<gene>
    <name evidence="17" type="ORF">SHERM_07056</name>
</gene>
<evidence type="ECO:0000256" key="10">
    <source>
        <dbReference type="PROSITE-ProRule" id="PRU01240"/>
    </source>
</evidence>
<evidence type="ECO:0000313" key="18">
    <source>
        <dbReference type="Proteomes" id="UP001153555"/>
    </source>
</evidence>
<dbReference type="GO" id="GO:0048731">
    <property type="term" value="P:system development"/>
    <property type="evidence" value="ECO:0007669"/>
    <property type="project" value="UniProtKB-ARBA"/>
</dbReference>
<feature type="region of interest" description="Disordered" evidence="11">
    <location>
        <begin position="793"/>
        <end position="875"/>
    </location>
</feature>
<keyword evidence="3" id="KW-0964">Secreted</keyword>
<name>A0A9N7P1S4_STRHE</name>
<keyword evidence="4 10" id="KW-0645">Protease</keyword>
<sequence length="906" mass="98235">MGKQVRVRNIYAIGIALLLLSICRVTAAQKKTYIIQMAKDKRPVRFSDHGEWYDSSLQSVSDTAKRIHTYQHVFGGFSVRLTTKEADNIKKLPWVISIFPEAVLELHTTRSPWFLGLQTQTKLFPEPEQMGEVVVGLLDTGVWPESPSFNDYGFGPIPSSWKGECIGGTNFSVRNCNKKLIGAKFFVDGYEAYIDGKVNELVEFRSPRDHHGHGTHTATIAAGSAVRGANLLGHARGMARGMVPSARVAMYKVCWGTGFCAHSDILAGMDSAINDGVTVLSISIGGNPRIPFYPQPAAIGAFSAVKKGIPVIFSAANNGPNPSSVANAAPWVTTAGAGTIDRDFPAYVNLGNGKSYYGVTLSESISFHRKLFPFVYAANVSSDGSGLCRNGTLLPEKVRGKIVLCDRGNDRALRGAVVKEAGGVAMVMANTVEFGEGRLFPDPHFLPALLVGEKAGDEIKKYLSTSRNARATMLFLGTRGGVQPAPMVADFSSRGPSPFIPEILKPDIIAPGLTILAGWSRAVGPTNLDIDHRRVDYNIISGTSMSCPHISGLTALLKAAHPDWSPAAIRSALMTTAYSTDKKGSPLLDESTGEPATPFDYGAGHVDPTRALNPGLIYNLTTIDYVKLLCALNYSDSEIESIVGETSFNCEDETCRLYDFNYPSFALTVPAQKGSNTTRVFTRTLTNVGEPGIYTVSISFHTLINNAYTVSVFPSALCFTEENEKKSYVVIVTAMSMPAYTNQFARIEWRDGKHVVQSPFAISWINATQDNLKVPPSSPLFLLKPTIFRRISGKAAPPCHNPPRPETTTVQAQSVRSPPQSSSRVALRSQPFTPLFVQPELAAPPPPSQLTHAGDLQLPHGEPEARRTTLSRAASHQLKLQRPTAPSHGHILSFSGEISQLHVVRR</sequence>
<feature type="domain" description="Peptidase S8/S53" evidence="13">
    <location>
        <begin position="132"/>
        <end position="604"/>
    </location>
</feature>
<keyword evidence="18" id="KW-1185">Reference proteome</keyword>
<dbReference type="Pfam" id="PF00082">
    <property type="entry name" value="Peptidase_S8"/>
    <property type="match status" value="1"/>
</dbReference>
<evidence type="ECO:0000256" key="5">
    <source>
        <dbReference type="ARBA" id="ARBA00022729"/>
    </source>
</evidence>
<comment type="similarity">
    <text evidence="2 10">Belongs to the peptidase S8 family.</text>
</comment>
<dbReference type="FunFam" id="3.40.50.200:FF:000006">
    <property type="entry name" value="Subtilisin-like protease SBT1.5"/>
    <property type="match status" value="1"/>
</dbReference>
<dbReference type="InterPro" id="IPR036852">
    <property type="entry name" value="Peptidase_S8/S53_dom_sf"/>
</dbReference>
<evidence type="ECO:0000259" key="16">
    <source>
        <dbReference type="Pfam" id="PF17766"/>
    </source>
</evidence>
<dbReference type="GO" id="GO:0006508">
    <property type="term" value="P:proteolysis"/>
    <property type="evidence" value="ECO:0007669"/>
    <property type="project" value="UniProtKB-KW"/>
</dbReference>
<dbReference type="InterPro" id="IPR003137">
    <property type="entry name" value="PA_domain"/>
</dbReference>
<feature type="domain" description="Subtilisin-like protease fibronectin type-III" evidence="16">
    <location>
        <begin position="659"/>
        <end position="762"/>
    </location>
</feature>
<dbReference type="InterPro" id="IPR045051">
    <property type="entry name" value="SBT"/>
</dbReference>
<evidence type="ECO:0000313" key="17">
    <source>
        <dbReference type="EMBL" id="CAA0841021.1"/>
    </source>
</evidence>
<evidence type="ECO:0000256" key="4">
    <source>
        <dbReference type="ARBA" id="ARBA00022670"/>
    </source>
</evidence>
<dbReference type="PANTHER" id="PTHR10795">
    <property type="entry name" value="PROPROTEIN CONVERTASE SUBTILISIN/KEXIN"/>
    <property type="match status" value="1"/>
</dbReference>
<dbReference type="PROSITE" id="PS00138">
    <property type="entry name" value="SUBTILASE_SER"/>
    <property type="match status" value="1"/>
</dbReference>
<dbReference type="CDD" id="cd04852">
    <property type="entry name" value="Peptidases_S8_3"/>
    <property type="match status" value="1"/>
</dbReference>
<accession>A0A9N7P1S4</accession>
<evidence type="ECO:0000256" key="7">
    <source>
        <dbReference type="ARBA" id="ARBA00022825"/>
    </source>
</evidence>
<evidence type="ECO:0000256" key="11">
    <source>
        <dbReference type="SAM" id="MobiDB-lite"/>
    </source>
</evidence>
<protein>
    <submittedName>
        <fullName evidence="17">Subtilisin-like protease SBT1.7</fullName>
    </submittedName>
</protein>
<feature type="signal peptide" evidence="12">
    <location>
        <begin position="1"/>
        <end position="28"/>
    </location>
</feature>
<dbReference type="InterPro" id="IPR041469">
    <property type="entry name" value="Subtilisin-like_FN3"/>
</dbReference>
<dbReference type="PROSITE" id="PS51892">
    <property type="entry name" value="SUBTILASE"/>
    <property type="match status" value="1"/>
</dbReference>
<dbReference type="Pfam" id="PF17766">
    <property type="entry name" value="fn3_6"/>
    <property type="match status" value="1"/>
</dbReference>
<evidence type="ECO:0000256" key="2">
    <source>
        <dbReference type="ARBA" id="ARBA00011073"/>
    </source>
</evidence>
<evidence type="ECO:0000256" key="12">
    <source>
        <dbReference type="SAM" id="SignalP"/>
    </source>
</evidence>
<keyword evidence="7 10" id="KW-0720">Serine protease</keyword>
<dbReference type="AlphaFoldDB" id="A0A9N7P1S4"/>
<dbReference type="FunFam" id="3.50.30.30:FF:000005">
    <property type="entry name" value="subtilisin-like protease SBT1.5"/>
    <property type="match status" value="1"/>
</dbReference>
<dbReference type="Gene3D" id="3.40.50.200">
    <property type="entry name" value="Peptidase S8/S53 domain"/>
    <property type="match status" value="1"/>
</dbReference>
<dbReference type="Gene3D" id="2.60.40.2310">
    <property type="match status" value="1"/>
</dbReference>